<dbReference type="KEGG" id="boz:DBV39_00640"/>
<keyword evidence="5" id="KW-1185">Reference proteome</keyword>
<dbReference type="Proteomes" id="UP000244571">
    <property type="component" value="Chromosome"/>
</dbReference>
<evidence type="ECO:0000259" key="3">
    <source>
        <dbReference type="Pfam" id="PF13400"/>
    </source>
</evidence>
<dbReference type="EMBL" id="CP028901">
    <property type="protein sequence ID" value="AWB32464.1"/>
    <property type="molecule type" value="Genomic_DNA"/>
</dbReference>
<evidence type="ECO:0000313" key="5">
    <source>
        <dbReference type="Proteomes" id="UP000244571"/>
    </source>
</evidence>
<organism evidence="4 5">
    <name type="scientific">Orrella marina</name>
    <dbReference type="NCBI Taxonomy" id="2163011"/>
    <lineage>
        <taxon>Bacteria</taxon>
        <taxon>Pseudomonadati</taxon>
        <taxon>Pseudomonadota</taxon>
        <taxon>Betaproteobacteria</taxon>
        <taxon>Burkholderiales</taxon>
        <taxon>Alcaligenaceae</taxon>
        <taxon>Orrella</taxon>
    </lineage>
</organism>
<proteinExistence type="predicted"/>
<reference evidence="4 5" key="1">
    <citation type="submission" date="2018-04" db="EMBL/GenBank/DDBJ databases">
        <title>Bordetella sp. HZ20 isolated from seawater.</title>
        <authorList>
            <person name="Sun C."/>
        </authorList>
    </citation>
    <scope>NUCLEOTIDE SEQUENCE [LARGE SCALE GENOMIC DNA]</scope>
    <source>
        <strain evidence="4 5">HZ20</strain>
    </source>
</reference>
<evidence type="ECO:0000256" key="1">
    <source>
        <dbReference type="SAM" id="MobiDB-lite"/>
    </source>
</evidence>
<evidence type="ECO:0000256" key="2">
    <source>
        <dbReference type="SAM" id="Phobius"/>
    </source>
</evidence>
<keyword evidence="2" id="KW-0472">Membrane</keyword>
<dbReference type="AlphaFoldDB" id="A0A2R4XF93"/>
<dbReference type="OrthoDB" id="8595764at2"/>
<feature type="region of interest" description="Disordered" evidence="1">
    <location>
        <begin position="237"/>
        <end position="262"/>
    </location>
</feature>
<dbReference type="InterPro" id="IPR028087">
    <property type="entry name" value="Tad_N"/>
</dbReference>
<feature type="domain" description="Putative Flp pilus-assembly TadG-like N-terminal" evidence="3">
    <location>
        <begin position="25"/>
        <end position="68"/>
    </location>
</feature>
<feature type="transmembrane region" description="Helical" evidence="2">
    <location>
        <begin position="27"/>
        <end position="50"/>
    </location>
</feature>
<gene>
    <name evidence="4" type="ORF">DBV39_00640</name>
</gene>
<keyword evidence="2" id="KW-1133">Transmembrane helix</keyword>
<feature type="region of interest" description="Disordered" evidence="1">
    <location>
        <begin position="1"/>
        <end position="22"/>
    </location>
</feature>
<sequence length="262" mass="26851">MSRIWCEDSDLIGSDSDASGDRESGSILVIVAMLGVVLLGFAGLTIDYGYYFSQKTRLQAEADAAAVACGLTARCKPGAMLAPENAAVFNPLGFSANDVKVLAINARCPHNPALNNCIEVEAMSTWDTFFVRLFNVSTLTASATAVAVGGQTPQPVVVPSVLATGTGREGIQSHGNAADAVRVRGDIVSNSGIQVNNNSAITLLDGGIARAVGGITGAINGNQEPLKTAMADPCSALPSPTVPAEKSCKPLPEITGSSCGRT</sequence>
<dbReference type="Pfam" id="PF13400">
    <property type="entry name" value="Tad"/>
    <property type="match status" value="1"/>
</dbReference>
<keyword evidence="2" id="KW-0812">Transmembrane</keyword>
<dbReference type="RefSeq" id="WP_108619905.1">
    <property type="nucleotide sequence ID" value="NZ_CP028901.1"/>
</dbReference>
<accession>A0A2R4XF93</accession>
<name>A0A2R4XF93_9BURK</name>
<evidence type="ECO:0000313" key="4">
    <source>
        <dbReference type="EMBL" id="AWB32464.1"/>
    </source>
</evidence>
<protein>
    <recommendedName>
        <fullName evidence="3">Putative Flp pilus-assembly TadG-like N-terminal domain-containing protein</fullName>
    </recommendedName>
</protein>